<dbReference type="EMBL" id="BAAAZH010000036">
    <property type="protein sequence ID" value="GAA4129535.1"/>
    <property type="molecule type" value="Genomic_DNA"/>
</dbReference>
<gene>
    <name evidence="1" type="ORF">GCM10022215_42170</name>
</gene>
<evidence type="ECO:0000313" key="2">
    <source>
        <dbReference type="Proteomes" id="UP001501495"/>
    </source>
</evidence>
<keyword evidence="2" id="KW-1185">Reference proteome</keyword>
<proteinExistence type="predicted"/>
<organism evidence="1 2">
    <name type="scientific">Nocardioides fonticola</name>
    <dbReference type="NCBI Taxonomy" id="450363"/>
    <lineage>
        <taxon>Bacteria</taxon>
        <taxon>Bacillati</taxon>
        <taxon>Actinomycetota</taxon>
        <taxon>Actinomycetes</taxon>
        <taxon>Propionibacteriales</taxon>
        <taxon>Nocardioidaceae</taxon>
        <taxon>Nocardioides</taxon>
    </lineage>
</organism>
<evidence type="ECO:0000313" key="1">
    <source>
        <dbReference type="EMBL" id="GAA4129535.1"/>
    </source>
</evidence>
<reference evidence="2" key="1">
    <citation type="journal article" date="2019" name="Int. J. Syst. Evol. Microbiol.">
        <title>The Global Catalogue of Microorganisms (GCM) 10K type strain sequencing project: providing services to taxonomists for standard genome sequencing and annotation.</title>
        <authorList>
            <consortium name="The Broad Institute Genomics Platform"/>
            <consortium name="The Broad Institute Genome Sequencing Center for Infectious Disease"/>
            <person name="Wu L."/>
            <person name="Ma J."/>
        </authorList>
    </citation>
    <scope>NUCLEOTIDE SEQUENCE [LARGE SCALE GENOMIC DNA]</scope>
    <source>
        <strain evidence="2">JCM 16703</strain>
    </source>
</reference>
<comment type="caution">
    <text evidence="1">The sequence shown here is derived from an EMBL/GenBank/DDBJ whole genome shotgun (WGS) entry which is preliminary data.</text>
</comment>
<protein>
    <submittedName>
        <fullName evidence="1">Uncharacterized protein</fullName>
    </submittedName>
</protein>
<accession>A0ABP7Y2F1</accession>
<dbReference type="RefSeq" id="WP_344735512.1">
    <property type="nucleotide sequence ID" value="NZ_BAAAZH010000036.1"/>
</dbReference>
<dbReference type="Proteomes" id="UP001501495">
    <property type="component" value="Unassembled WGS sequence"/>
</dbReference>
<sequence>MTADATASGGGLGVLDDVVTLLRAEGHEVVVRADPRVLHGDPPRGRVRGGVGRGALEALCDLGPRLAWTSDGRGWSLIDRLTRASLDLGRAPDDDAPLTPPASRPAVGWHPDAAWEGWRGGPALELERLAAPGWRLPPVGGGAGAQPAFHLGHRRVRFAADVTAEEGLALLLASLRGLLEADPSGVPLDQLPELVPELVPEQVRAAVQPPWWTPSARAARAGLADLRGRALRHAAWRQRWAPEEIARHLDPDRRIWEFLGARVVGANELDLAWTTPWPGGPLDLVVWLLDAVGATGCEGQAAPLDPVAED</sequence>
<name>A0ABP7Y2F1_9ACTN</name>